<proteinExistence type="predicted"/>
<dbReference type="Gene3D" id="3.30.70.670">
    <property type="entry name" value="Formiminotransferase, C-terminal subdomain"/>
    <property type="match status" value="1"/>
</dbReference>
<dbReference type="Proteomes" id="UP000827889">
    <property type="component" value="Chromosome 7"/>
</dbReference>
<keyword evidence="2" id="KW-0808">Transferase</keyword>
<feature type="domain" description="Formiminotransferase C-terminal subdomain" evidence="3">
    <location>
        <begin position="386"/>
        <end position="477"/>
    </location>
</feature>
<dbReference type="Pfam" id="PF07837">
    <property type="entry name" value="FTCD_N"/>
    <property type="match status" value="1"/>
</dbReference>
<dbReference type="PANTHER" id="PTHR12234">
    <property type="entry name" value="FORMIMINOTRANSFERASE-CYCLODEAMINASE"/>
    <property type="match status" value="1"/>
</dbReference>
<sequence>MDIRPEPADTNSDIFDSSLNLEDAHFKEGYDDGHSHGVAAGGEEGRQVGLKTGFETGEELGFYRGCVGVWNSAIRVDPTRYSTRVQKSVRTMEVLLDEYPMMEPEDERVQEMMGDLRLKFRAICASLGVKLEYRGYLKGVDKKDVEFEVLEALALFMFEEKPVKTLNVYYSTLLQQRQVKLPKMLKMMLACCKVYISESRNRSALETIEQAAKLFPEAAVLNKFEDEIYNRVGYTVVSRLAHKSPSDSCPLRSAVLAMVEAAFDAIDLESHSGSHPRLGVVDHICFHPLGQTSLNQVAAIARTLAVGIGSGLQVPAFLYGAAHEDGRTLDSIRRELGYFKPNASGNLWIGGPNSQFLPLKPDKGPPLAAQGKGVIVIGATRWVDNYNVPVYSSDIATIRRIAKRVSGRGGGLPSVQAMALSHGDGIIEVACNLLDPSKVGATSVQLEVERLAREEGLSVGKGYFTDFSQEDIIKRYMSLDSPP</sequence>
<protein>
    <recommendedName>
        <fullName evidence="1">glutamate formimidoyltransferase</fullName>
        <ecNumber evidence="1">2.1.2.5</ecNumber>
    </recommendedName>
</protein>
<evidence type="ECO:0000259" key="3">
    <source>
        <dbReference type="SMART" id="SM01221"/>
    </source>
</evidence>
<dbReference type="GeneID" id="115727159"/>
<keyword evidence="5" id="KW-1185">Reference proteome</keyword>
<dbReference type="InterPro" id="IPR037064">
    <property type="entry name" value="Formiminotransferase_N_sf"/>
</dbReference>
<dbReference type="InterPro" id="IPR037070">
    <property type="entry name" value="Formiminotransferase_C_sf"/>
</dbReference>
<reference evidence="6" key="1">
    <citation type="submission" date="2025-08" db="UniProtKB">
        <authorList>
            <consortium name="RefSeq"/>
        </authorList>
    </citation>
    <scope>IDENTIFICATION</scope>
    <source>
        <tissue evidence="6">Leaf</tissue>
    </source>
</reference>
<dbReference type="InterPro" id="IPR051623">
    <property type="entry name" value="FTCD"/>
</dbReference>
<dbReference type="Pfam" id="PF09811">
    <property type="entry name" value="Yae1_N"/>
    <property type="match status" value="1"/>
</dbReference>
<accession>A0A8B8MSY5</accession>
<dbReference type="GO" id="GO:0005542">
    <property type="term" value="F:folic acid binding"/>
    <property type="evidence" value="ECO:0007669"/>
    <property type="project" value="InterPro"/>
</dbReference>
<evidence type="ECO:0000259" key="4">
    <source>
        <dbReference type="SMART" id="SM01222"/>
    </source>
</evidence>
<dbReference type="InterPro" id="IPR012886">
    <property type="entry name" value="Formiminotransferase_N"/>
</dbReference>
<dbReference type="AlphaFoldDB" id="A0A8B8MSY5"/>
<evidence type="ECO:0000256" key="2">
    <source>
        <dbReference type="ARBA" id="ARBA00022679"/>
    </source>
</evidence>
<dbReference type="GO" id="GO:0030409">
    <property type="term" value="F:glutamate formimidoyltransferase activity"/>
    <property type="evidence" value="ECO:0007669"/>
    <property type="project" value="UniProtKB-EC"/>
</dbReference>
<dbReference type="Gene3D" id="3.30.990.10">
    <property type="entry name" value="Formiminotransferase, N-terminal subdomain"/>
    <property type="match status" value="1"/>
</dbReference>
<evidence type="ECO:0000313" key="5">
    <source>
        <dbReference type="Proteomes" id="UP000827889"/>
    </source>
</evidence>
<evidence type="ECO:0000256" key="1">
    <source>
        <dbReference type="ARBA" id="ARBA00012252"/>
    </source>
</evidence>
<dbReference type="InterPro" id="IPR013802">
    <property type="entry name" value="Formiminotransferase_C"/>
</dbReference>
<gene>
    <name evidence="6" type="primary">LOC115727159</name>
</gene>
<dbReference type="PANTHER" id="PTHR12234:SF1">
    <property type="entry name" value="FORMIMINOTRANSFERASE N-TERMINAL SUBDOMAIN-CONTAINING PROTEIN"/>
    <property type="match status" value="1"/>
</dbReference>
<evidence type="ECO:0000313" key="6">
    <source>
        <dbReference type="RefSeq" id="XP_030513187.1"/>
    </source>
</evidence>
<dbReference type="KEGG" id="rarg:115727159"/>
<dbReference type="EC" id="2.1.2.5" evidence="1"/>
<dbReference type="SMART" id="SM01221">
    <property type="entry name" value="FTCD"/>
    <property type="match status" value="1"/>
</dbReference>
<name>A0A8B8MSY5_9MYRT</name>
<dbReference type="RefSeq" id="XP_030513187.1">
    <property type="nucleotide sequence ID" value="XM_030657327.2"/>
</dbReference>
<dbReference type="InterPro" id="IPR022384">
    <property type="entry name" value="FormiminoTrfase_cat_dom_sf"/>
</dbReference>
<feature type="domain" description="Formiminotransferase N-terminal subdomain" evidence="4">
    <location>
        <begin position="188"/>
        <end position="381"/>
    </location>
</feature>
<dbReference type="OrthoDB" id="48036at2759"/>
<dbReference type="InterPro" id="IPR019191">
    <property type="entry name" value="Essential_protein_Yae1_N"/>
</dbReference>
<dbReference type="SMART" id="SM01222">
    <property type="entry name" value="FTCD_N"/>
    <property type="match status" value="1"/>
</dbReference>
<organism evidence="5 6">
    <name type="scientific">Rhodamnia argentea</name>
    <dbReference type="NCBI Taxonomy" id="178133"/>
    <lineage>
        <taxon>Eukaryota</taxon>
        <taxon>Viridiplantae</taxon>
        <taxon>Streptophyta</taxon>
        <taxon>Embryophyta</taxon>
        <taxon>Tracheophyta</taxon>
        <taxon>Spermatophyta</taxon>
        <taxon>Magnoliopsida</taxon>
        <taxon>eudicotyledons</taxon>
        <taxon>Gunneridae</taxon>
        <taxon>Pentapetalae</taxon>
        <taxon>rosids</taxon>
        <taxon>malvids</taxon>
        <taxon>Myrtales</taxon>
        <taxon>Myrtaceae</taxon>
        <taxon>Myrtoideae</taxon>
        <taxon>Myrteae</taxon>
        <taxon>Australasian group</taxon>
        <taxon>Rhodamnia</taxon>
    </lineage>
</organism>
<dbReference type="SUPFAM" id="SSF55116">
    <property type="entry name" value="Formiminotransferase domain of formiminotransferase-cyclodeaminase"/>
    <property type="match status" value="2"/>
</dbReference>